<dbReference type="EMBL" id="OGUU01000039">
    <property type="protein sequence ID" value="SPC25447.1"/>
    <property type="molecule type" value="Genomic_DNA"/>
</dbReference>
<feature type="signal peptide" evidence="1">
    <location>
        <begin position="1"/>
        <end position="22"/>
    </location>
</feature>
<dbReference type="Proteomes" id="UP000257016">
    <property type="component" value="Unassembled WGS sequence"/>
</dbReference>
<dbReference type="Proteomes" id="UP000254259">
    <property type="component" value="Plasmid CBM2636p"/>
</dbReference>
<sequence length="252" mass="27940">MKKWIANIAIATSVFGASSAHAALPVTDWVGLVQTTMTAMQSLKTEVYENTNIIYQYKMMANQLLQATGLDVAAITEQLDSIADDIGKYEIYGTTLKDLYGTVSDNADYLKKIHSMVVASGKTKEQWFEDQRNLFRNGDKTAKALFSLGEQIYKNTQSVAKRRQKIQSSIKLSPTAQAAAQTTNQMLDVLASQNSDLLQLMSVRAQADADKEQQSVAKESQSAEAMRAITIAQDEELKQLRARVFSRKLQAD</sequence>
<dbReference type="Proteomes" id="UP000256297">
    <property type="component" value="Plasmid CBM2589_p"/>
</dbReference>
<dbReference type="GeneID" id="29763369"/>
<proteinExistence type="predicted"/>
<gene>
    <name evidence="3" type="primary">trbJ</name>
    <name evidence="3" type="ORF">CBM2586_P100025</name>
    <name evidence="2" type="ORF">CBM2589_P100025</name>
    <name evidence="4" type="ORF">CBM2594_P40026</name>
    <name evidence="5" type="ORF">CBM2636_P20027</name>
</gene>
<dbReference type="OMA" id="QNDKVAR"/>
<dbReference type="Proteomes" id="UP000257139">
    <property type="component" value="Plasmid CBM2594_p"/>
</dbReference>
<evidence type="ECO:0000313" key="6">
    <source>
        <dbReference type="Proteomes" id="UP000254259"/>
    </source>
</evidence>
<evidence type="ECO:0000313" key="7">
    <source>
        <dbReference type="Proteomes" id="UP000256297"/>
    </source>
</evidence>
<evidence type="ECO:0000313" key="5">
    <source>
        <dbReference type="EMBL" id="SPD69340.1"/>
    </source>
</evidence>
<protein>
    <recommendedName>
        <fullName evidence="9">TrbJ-like protein</fullName>
    </recommendedName>
</protein>
<dbReference type="EMBL" id="LT984815">
    <property type="protein sequence ID" value="SPD69340.1"/>
    <property type="molecule type" value="Genomic_DNA"/>
</dbReference>
<geneLocation type="plasmid" evidence="8">
    <name>cbm2586_p</name>
</geneLocation>
<evidence type="ECO:0000313" key="8">
    <source>
        <dbReference type="Proteomes" id="UP000257016"/>
    </source>
</evidence>
<geneLocation type="plasmid" evidence="7">
    <name>cbm2589_p</name>
</geneLocation>
<evidence type="ECO:0000313" key="2">
    <source>
        <dbReference type="EMBL" id="SOY75252.1"/>
    </source>
</evidence>
<geneLocation type="plasmid" evidence="6">
    <name>cbm2636p</name>
</geneLocation>
<geneLocation type="plasmid" evidence="5">
    <name>CBM2636p</name>
</geneLocation>
<evidence type="ECO:0000256" key="1">
    <source>
        <dbReference type="SAM" id="SignalP"/>
    </source>
</evidence>
<dbReference type="AlphaFoldDB" id="A0A375F7C8"/>
<evidence type="ECO:0000313" key="3">
    <source>
        <dbReference type="EMBL" id="SOY77331.1"/>
    </source>
</evidence>
<keyword evidence="5" id="KW-0614">Plasmid</keyword>
<organism evidence="3 8">
    <name type="scientific">Cupriavidus taiwanensis</name>
    <dbReference type="NCBI Taxonomy" id="164546"/>
    <lineage>
        <taxon>Bacteria</taxon>
        <taxon>Pseudomonadati</taxon>
        <taxon>Pseudomonadota</taxon>
        <taxon>Betaproteobacteria</taxon>
        <taxon>Burkholderiales</taxon>
        <taxon>Burkholderiaceae</taxon>
        <taxon>Cupriavidus</taxon>
    </lineage>
</organism>
<evidence type="ECO:0000313" key="4">
    <source>
        <dbReference type="EMBL" id="SPC25447.1"/>
    </source>
</evidence>
<keyword evidence="1" id="KW-0732">Signal</keyword>
<name>A0A375F7C8_9BURK</name>
<dbReference type="EMBL" id="OFSN01000029">
    <property type="protein sequence ID" value="SOY77331.1"/>
    <property type="molecule type" value="Genomic_DNA"/>
</dbReference>
<reference evidence="6 7" key="1">
    <citation type="submission" date="2018-01" db="EMBL/GenBank/DDBJ databases">
        <authorList>
            <person name="Clerissi C."/>
        </authorList>
    </citation>
    <scope>NUCLEOTIDE SEQUENCE [LARGE SCALE GENOMIC DNA]</scope>
    <source>
        <strain evidence="3">Cupriavidus taiwanensis LMG 19430</strain>
        <strain evidence="2">Cupriavidus taiwanensis STM 3521</strain>
        <strain evidence="4">Cupriavidus taiwanensis STM 6021</strain>
        <strain evidence="5">Cupriavidus taiwanensis SWF 66322</strain>
        <plasmid evidence="8">cbm2586_p</plasmid>
        <plasmid evidence="7">cbm2589_p</plasmid>
        <plasmid evidence="6">cbm2636p</plasmid>
        <plasmid evidence="5">CBM2636p</plasmid>
    </source>
</reference>
<dbReference type="EMBL" id="OFSP01000041">
    <property type="protein sequence ID" value="SOY75252.1"/>
    <property type="molecule type" value="Genomic_DNA"/>
</dbReference>
<accession>A0A375F7C8</accession>
<dbReference type="RefSeq" id="WP_012354574.1">
    <property type="nucleotide sequence ID" value="NZ_CBCRZP010000053.1"/>
</dbReference>
<evidence type="ECO:0008006" key="9">
    <source>
        <dbReference type="Google" id="ProtNLM"/>
    </source>
</evidence>
<feature type="chain" id="PRO_5041071166" description="TrbJ-like protein" evidence="1">
    <location>
        <begin position="23"/>
        <end position="252"/>
    </location>
</feature>